<sequence>MGVRLPRRDPSSLWDVSIREGKIQAVEPHDYDSPDLSTIPSVLDASDRFLAPSLCHAHIHLDKCFILQDPKFSDLEIIKGDFNEAMSLTGQAKKRFEEDDLLRRGRRLIEESIQAGVTHMRAFVELDGDVMTKCLDAGLKLKKEFQDRCEIQICAFAQYAIFSGPDGGELVRDLMREAAKLDDVDVVGSTPYVEQDIVKMKMNVRWISSLALNHGKHLDFHMDYHLDETKRPFMFDALRILHERNWRHRNGKAITMGHCTRLTCFKQKEQWKELGDAIGTLPVHFVGLPTSDLFMMRTSSGVRGTLNVLEMIEWHLLNASIAINNVGNAFTPHGSCDPLSIASMCVGVYQAGTKKDAELLYDCVSSRAKSAIGLPQTSLNILPGEPANFVILGKHDDSWRTKKSIAEIVYDGGGGRMTIKDGRLTTPRGR</sequence>
<evidence type="ECO:0000313" key="1">
    <source>
        <dbReference type="EMBL" id="KAF2096959.1"/>
    </source>
</evidence>
<dbReference type="InterPro" id="IPR032466">
    <property type="entry name" value="Metal_Hydrolase"/>
</dbReference>
<dbReference type="GO" id="GO:0016814">
    <property type="term" value="F:hydrolase activity, acting on carbon-nitrogen (but not peptide) bonds, in cyclic amidines"/>
    <property type="evidence" value="ECO:0007669"/>
    <property type="project" value="TreeGrafter"/>
</dbReference>
<dbReference type="Gene3D" id="3.20.20.140">
    <property type="entry name" value="Metal-dependent hydrolases"/>
    <property type="match status" value="1"/>
</dbReference>
<comment type="caution">
    <text evidence="1">The sequence shown here is derived from an EMBL/GenBank/DDBJ whole genome shotgun (WGS) entry which is preliminary data.</text>
</comment>
<dbReference type="Proteomes" id="UP000799772">
    <property type="component" value="Unassembled WGS sequence"/>
</dbReference>
<accession>A0A9P4IA89</accession>
<dbReference type="EMBL" id="ML978129">
    <property type="protein sequence ID" value="KAF2096959.1"/>
    <property type="molecule type" value="Genomic_DNA"/>
</dbReference>
<keyword evidence="2" id="KW-1185">Reference proteome</keyword>
<evidence type="ECO:0000313" key="2">
    <source>
        <dbReference type="Proteomes" id="UP000799772"/>
    </source>
</evidence>
<gene>
    <name evidence="1" type="ORF">NA57DRAFT_67504</name>
</gene>
<dbReference type="PANTHER" id="PTHR32027">
    <property type="entry name" value="CYTOSINE DEAMINASE"/>
    <property type="match status" value="1"/>
</dbReference>
<reference evidence="1" key="1">
    <citation type="journal article" date="2020" name="Stud. Mycol.">
        <title>101 Dothideomycetes genomes: a test case for predicting lifestyles and emergence of pathogens.</title>
        <authorList>
            <person name="Haridas S."/>
            <person name="Albert R."/>
            <person name="Binder M."/>
            <person name="Bloem J."/>
            <person name="Labutti K."/>
            <person name="Salamov A."/>
            <person name="Andreopoulos B."/>
            <person name="Baker S."/>
            <person name="Barry K."/>
            <person name="Bills G."/>
            <person name="Bluhm B."/>
            <person name="Cannon C."/>
            <person name="Castanera R."/>
            <person name="Culley D."/>
            <person name="Daum C."/>
            <person name="Ezra D."/>
            <person name="Gonzalez J."/>
            <person name="Henrissat B."/>
            <person name="Kuo A."/>
            <person name="Liang C."/>
            <person name="Lipzen A."/>
            <person name="Lutzoni F."/>
            <person name="Magnuson J."/>
            <person name="Mondo S."/>
            <person name="Nolan M."/>
            <person name="Ohm R."/>
            <person name="Pangilinan J."/>
            <person name="Park H.-J."/>
            <person name="Ramirez L."/>
            <person name="Alfaro M."/>
            <person name="Sun H."/>
            <person name="Tritt A."/>
            <person name="Yoshinaga Y."/>
            <person name="Zwiers L.-H."/>
            <person name="Turgeon B."/>
            <person name="Goodwin S."/>
            <person name="Spatafora J."/>
            <person name="Crous P."/>
            <person name="Grigoriev I."/>
        </authorList>
    </citation>
    <scope>NUCLEOTIDE SEQUENCE</scope>
    <source>
        <strain evidence="1">CBS 133067</strain>
    </source>
</reference>
<dbReference type="SUPFAM" id="SSF51556">
    <property type="entry name" value="Metallo-dependent hydrolases"/>
    <property type="match status" value="1"/>
</dbReference>
<dbReference type="OrthoDB" id="10266980at2759"/>
<proteinExistence type="predicted"/>
<dbReference type="AlphaFoldDB" id="A0A9P4IA89"/>
<organism evidence="1 2">
    <name type="scientific">Rhizodiscina lignyota</name>
    <dbReference type="NCBI Taxonomy" id="1504668"/>
    <lineage>
        <taxon>Eukaryota</taxon>
        <taxon>Fungi</taxon>
        <taxon>Dikarya</taxon>
        <taxon>Ascomycota</taxon>
        <taxon>Pezizomycotina</taxon>
        <taxon>Dothideomycetes</taxon>
        <taxon>Pleosporomycetidae</taxon>
        <taxon>Aulographales</taxon>
        <taxon>Rhizodiscinaceae</taxon>
        <taxon>Rhizodiscina</taxon>
    </lineage>
</organism>
<dbReference type="InterPro" id="IPR052349">
    <property type="entry name" value="Metallo-hydrolase_Enzymes"/>
</dbReference>
<protein>
    <submittedName>
        <fullName evidence="1">Cytosine deaminase protein-like protein</fullName>
    </submittedName>
</protein>
<dbReference type="PANTHER" id="PTHR32027:SF0">
    <property type="entry name" value="CYTOSINE DEAMINASE"/>
    <property type="match status" value="1"/>
</dbReference>
<name>A0A9P4IA89_9PEZI</name>